<dbReference type="EMBL" id="CAJNNW010032984">
    <property type="protein sequence ID" value="CAE8716547.1"/>
    <property type="molecule type" value="Genomic_DNA"/>
</dbReference>
<comment type="caution">
    <text evidence="1">The sequence shown here is derived from an EMBL/GenBank/DDBJ whole genome shotgun (WGS) entry which is preliminary data.</text>
</comment>
<gene>
    <name evidence="1" type="ORF">PGLA2088_LOCUS39094</name>
</gene>
<dbReference type="AlphaFoldDB" id="A0A813L0A3"/>
<evidence type="ECO:0000313" key="2">
    <source>
        <dbReference type="Proteomes" id="UP000626109"/>
    </source>
</evidence>
<evidence type="ECO:0000313" key="1">
    <source>
        <dbReference type="EMBL" id="CAE8716547.1"/>
    </source>
</evidence>
<proteinExistence type="predicted"/>
<sequence>MIPMLLTFHVISDRFEDTPDRSSRCKIGVVCLFTLLFDLFGLPSNSVTWQTDPKAILLRACLAKGSEAGTPAAQQLAGLFNAFCCLAKGCRWLRELAITAGRTVKFIICCTWFSMMPESIRYCHCDHSHQ</sequence>
<name>A0A813L0A3_POLGL</name>
<dbReference type="Proteomes" id="UP000626109">
    <property type="component" value="Unassembled WGS sequence"/>
</dbReference>
<reference evidence="1" key="1">
    <citation type="submission" date="2021-02" db="EMBL/GenBank/DDBJ databases">
        <authorList>
            <person name="Dougan E. K."/>
            <person name="Rhodes N."/>
            <person name="Thang M."/>
            <person name="Chan C."/>
        </authorList>
    </citation>
    <scope>NUCLEOTIDE SEQUENCE</scope>
</reference>
<accession>A0A813L0A3</accession>
<protein>
    <submittedName>
        <fullName evidence="1">Uncharacterized protein</fullName>
    </submittedName>
</protein>
<organism evidence="1 2">
    <name type="scientific">Polarella glacialis</name>
    <name type="common">Dinoflagellate</name>
    <dbReference type="NCBI Taxonomy" id="89957"/>
    <lineage>
        <taxon>Eukaryota</taxon>
        <taxon>Sar</taxon>
        <taxon>Alveolata</taxon>
        <taxon>Dinophyceae</taxon>
        <taxon>Suessiales</taxon>
        <taxon>Suessiaceae</taxon>
        <taxon>Polarella</taxon>
    </lineage>
</organism>